<dbReference type="AlphaFoldDB" id="A0A562UGF8"/>
<accession>A0A562UGF8</accession>
<sequence>MENKNDTTITPALVIKRVLKAPRELVFKMWTEAEHLAKWWGPKGFNIEVSRLNVEPGGEFLYCMKGEGFEMWGKFVYVEIVAPEKMVFINSFSDKDGNITRAPFSATWPLEVMNILTLTEEKGVTTLELKGGPHNATEEELKTFEAGIPSMNQGFGGTFDQLEEYLATVNQ</sequence>
<evidence type="ECO:0000313" key="3">
    <source>
        <dbReference type="EMBL" id="TWJ04853.1"/>
    </source>
</evidence>
<reference evidence="3 4" key="1">
    <citation type="submission" date="2019-07" db="EMBL/GenBank/DDBJ databases">
        <title>Genomic Encyclopedia of Archaeal and Bacterial Type Strains, Phase II (KMG-II): from individual species to whole genera.</title>
        <authorList>
            <person name="Goeker M."/>
        </authorList>
    </citation>
    <scope>NUCLEOTIDE SEQUENCE [LARGE SCALE GENOMIC DNA]</scope>
    <source>
        <strain evidence="3 4">ATCC BAA-1854</strain>
    </source>
</reference>
<proteinExistence type="inferred from homology"/>
<dbReference type="Proteomes" id="UP000317010">
    <property type="component" value="Unassembled WGS sequence"/>
</dbReference>
<evidence type="ECO:0000256" key="1">
    <source>
        <dbReference type="ARBA" id="ARBA00006817"/>
    </source>
</evidence>
<feature type="domain" description="Activator of Hsp90 ATPase homologue 1/2-like C-terminal" evidence="2">
    <location>
        <begin position="20"/>
        <end position="166"/>
    </location>
</feature>
<keyword evidence="4" id="KW-1185">Reference proteome</keyword>
<dbReference type="CDD" id="cd07814">
    <property type="entry name" value="SRPBCC_CalC_Aha1-like"/>
    <property type="match status" value="1"/>
</dbReference>
<dbReference type="Gene3D" id="3.30.530.20">
    <property type="match status" value="1"/>
</dbReference>
<dbReference type="RefSeq" id="WP_144909405.1">
    <property type="nucleotide sequence ID" value="NZ_VLLI01000001.1"/>
</dbReference>
<comment type="caution">
    <text evidence="3">The sequence shown here is derived from an EMBL/GenBank/DDBJ whole genome shotgun (WGS) entry which is preliminary data.</text>
</comment>
<dbReference type="EMBL" id="VLLI01000001">
    <property type="protein sequence ID" value="TWJ04853.1"/>
    <property type="molecule type" value="Genomic_DNA"/>
</dbReference>
<dbReference type="Pfam" id="PF08327">
    <property type="entry name" value="AHSA1"/>
    <property type="match status" value="1"/>
</dbReference>
<organism evidence="3 4">
    <name type="scientific">Mucilaginibacter frigoritolerans</name>
    <dbReference type="NCBI Taxonomy" id="652788"/>
    <lineage>
        <taxon>Bacteria</taxon>
        <taxon>Pseudomonadati</taxon>
        <taxon>Bacteroidota</taxon>
        <taxon>Sphingobacteriia</taxon>
        <taxon>Sphingobacteriales</taxon>
        <taxon>Sphingobacteriaceae</taxon>
        <taxon>Mucilaginibacter</taxon>
    </lineage>
</organism>
<gene>
    <name evidence="3" type="ORF">JN11_00576</name>
</gene>
<dbReference type="InterPro" id="IPR023393">
    <property type="entry name" value="START-like_dom_sf"/>
</dbReference>
<evidence type="ECO:0000259" key="2">
    <source>
        <dbReference type="Pfam" id="PF08327"/>
    </source>
</evidence>
<comment type="similarity">
    <text evidence="1">Belongs to the AHA1 family.</text>
</comment>
<dbReference type="OrthoDB" id="384974at2"/>
<dbReference type="InterPro" id="IPR013538">
    <property type="entry name" value="ASHA1/2-like_C"/>
</dbReference>
<dbReference type="SUPFAM" id="SSF55961">
    <property type="entry name" value="Bet v1-like"/>
    <property type="match status" value="1"/>
</dbReference>
<protein>
    <submittedName>
        <fullName evidence="3">Uncharacterized protein YndB with AHSA1/START domain</fullName>
    </submittedName>
</protein>
<name>A0A562UGF8_9SPHI</name>
<evidence type="ECO:0000313" key="4">
    <source>
        <dbReference type="Proteomes" id="UP000317010"/>
    </source>
</evidence>